<gene>
    <name evidence="2" type="ORF">CXX69_04480</name>
</gene>
<name>A0A2V3HRE8_9ARCH</name>
<dbReference type="AlphaFoldDB" id="A0A2V3HRE8"/>
<organism evidence="2 3">
    <name type="scientific">Candidatus Thalassarchaeum betae</name>
    <dbReference type="NCBI Taxonomy" id="2599289"/>
    <lineage>
        <taxon>Archaea</taxon>
        <taxon>Methanobacteriati</taxon>
        <taxon>Thermoplasmatota</taxon>
        <taxon>Candidatus Poseidoniia</taxon>
        <taxon>Candidatus Poseidoniales</taxon>
        <taxon>Candidatus Thalassarchaeaceae</taxon>
        <taxon>Candidatus Thalassarchaeum</taxon>
    </lineage>
</organism>
<evidence type="ECO:0000256" key="1">
    <source>
        <dbReference type="SAM" id="Phobius"/>
    </source>
</evidence>
<evidence type="ECO:0000313" key="3">
    <source>
        <dbReference type="Proteomes" id="UP000248161"/>
    </source>
</evidence>
<evidence type="ECO:0000313" key="2">
    <source>
        <dbReference type="EMBL" id="PXF21466.1"/>
    </source>
</evidence>
<keyword evidence="1" id="KW-0472">Membrane</keyword>
<feature type="transmembrane region" description="Helical" evidence="1">
    <location>
        <begin position="184"/>
        <end position="217"/>
    </location>
</feature>
<accession>A0A2V3HRE8</accession>
<keyword evidence="1" id="KW-0812">Transmembrane</keyword>
<keyword evidence="1" id="KW-1133">Transmembrane helix</keyword>
<dbReference type="Proteomes" id="UP000248161">
    <property type="component" value="Unassembled WGS sequence"/>
</dbReference>
<sequence length="416" mass="44721">MDSGTLTGTRAYVCRPNPNDGVRNWPNVSTLSDYDCPKCSTKLRVESAEEVDGVDLLVCIKCWGLAVQAKTMQGIVPDEVREKIENAGFKHPEGRSCPVCPSTMMEIAVPKPFGSEDRASEHDVKIDICGDCATIWFDAGELDTLNGIKPKLRKVEMEDSADKITAVVDDSSSSVKSRRVAGIFLASLGLMLLGAGSGACWSITSLLVILGGGILAITVAPETGLEKGACSRCGLEDETIGWTCQRAGCEAPICTTCRSAGQDPAAQYVKTLGGGALMVAGVVLGIGLLVVTEGAVAEGFLPAAAGYELISDDEEEGLLVCKECKKEMGALQFADSDARTERKEWTEKEKKTAAGGPWDVVDSFAEGVKDAESKSAQREEYLKSQTHCLHIDGKTVKRCRRMVFRKSGYCYRHQRE</sequence>
<reference evidence="2 3" key="1">
    <citation type="journal article" date="2015" name="Nat. Commun.">
        <title>Genomic and transcriptomic evidence for scavenging of diverse organic compounds by widespread deep-sea archaea.</title>
        <authorList>
            <person name="Li M."/>
            <person name="Baker B.J."/>
            <person name="Anantharaman K."/>
            <person name="Jain S."/>
            <person name="Breier J.A."/>
            <person name="Dick G.J."/>
        </authorList>
    </citation>
    <scope>NUCLEOTIDE SEQUENCE [LARGE SCALE GENOMIC DNA]</scope>
    <source>
        <strain evidence="2">Cayman_51_deep</strain>
    </source>
</reference>
<feature type="transmembrane region" description="Helical" evidence="1">
    <location>
        <begin position="272"/>
        <end position="291"/>
    </location>
</feature>
<proteinExistence type="predicted"/>
<comment type="caution">
    <text evidence="2">The sequence shown here is derived from an EMBL/GenBank/DDBJ whole genome shotgun (WGS) entry which is preliminary data.</text>
</comment>
<protein>
    <submittedName>
        <fullName evidence="2">Uncharacterized protein</fullName>
    </submittedName>
</protein>
<dbReference type="EMBL" id="PSPG01000008">
    <property type="protein sequence ID" value="PXF21466.1"/>
    <property type="molecule type" value="Genomic_DNA"/>
</dbReference>